<dbReference type="RefSeq" id="WP_039265185.1">
    <property type="nucleotide sequence ID" value="NZ_MT468575.1"/>
</dbReference>
<dbReference type="AlphaFoldDB" id="A0A7G8AFP0"/>
<accession>A0A7G8AFP0</accession>
<proteinExistence type="predicted"/>
<organism evidence="2">
    <name type="scientific">Enterobacter roggenkampii</name>
    <dbReference type="NCBI Taxonomy" id="1812935"/>
    <lineage>
        <taxon>Bacteria</taxon>
        <taxon>Pseudomonadati</taxon>
        <taxon>Pseudomonadota</taxon>
        <taxon>Gammaproteobacteria</taxon>
        <taxon>Enterobacterales</taxon>
        <taxon>Enterobacteriaceae</taxon>
        <taxon>Enterobacter</taxon>
        <taxon>Enterobacter cloacae complex</taxon>
    </lineage>
</organism>
<keyword evidence="1" id="KW-1133">Transmembrane helix</keyword>
<sequence>MGKMMYRLRRIQPTDNQLEATRNLVRDLIASGTLFALLSTGARSCIPATSFADYVFLTLFFICFMFVLTWSSLIADLNLRQITGSDASNYRVPYFILAICFTVVFFGLTFLLLKSFW</sequence>
<dbReference type="EMBL" id="MT468575">
    <property type="protein sequence ID" value="QNI18431.1"/>
    <property type="molecule type" value="Genomic_DNA"/>
</dbReference>
<feature type="transmembrane region" description="Helical" evidence="1">
    <location>
        <begin position="54"/>
        <end position="73"/>
    </location>
</feature>
<reference evidence="2" key="1">
    <citation type="journal article" date="2020" name="Antimicrob. Agents">
        <title>Detection of mobile colistin resistance gene mcr-10.1 in a conjugative plasmid from Enterobacter roggenkampii of chicken origin in China.</title>
        <authorList>
            <person name="Lei C.W."/>
            <person name="Zhang Y."/>
            <person name="Wang Y.T."/>
            <person name="Wang H.N."/>
        </authorList>
    </citation>
    <scope>NUCLEOTIDE SEQUENCE</scope>
    <source>
        <strain evidence="2">YK16</strain>
        <plasmid evidence="2">pYK16-mcr-10</plasmid>
    </source>
</reference>
<keyword evidence="1" id="KW-0472">Membrane</keyword>
<evidence type="ECO:0000313" key="2">
    <source>
        <dbReference type="EMBL" id="QNI18431.1"/>
    </source>
</evidence>
<geneLocation type="plasmid" evidence="2">
    <name>pYK16-mcr-10</name>
</geneLocation>
<keyword evidence="1" id="KW-0812">Transmembrane</keyword>
<name>A0A7G8AFP0_9ENTR</name>
<feature type="transmembrane region" description="Helical" evidence="1">
    <location>
        <begin position="94"/>
        <end position="113"/>
    </location>
</feature>
<protein>
    <submittedName>
        <fullName evidence="2">Uncharacterized protein</fullName>
    </submittedName>
</protein>
<keyword evidence="2" id="KW-0614">Plasmid</keyword>
<evidence type="ECO:0000256" key="1">
    <source>
        <dbReference type="SAM" id="Phobius"/>
    </source>
</evidence>